<dbReference type="SMART" id="SM00827">
    <property type="entry name" value="PKS_AT"/>
    <property type="match status" value="1"/>
</dbReference>
<keyword evidence="4" id="KW-0012">Acyltransferase</keyword>
<dbReference type="InterPro" id="IPR016035">
    <property type="entry name" value="Acyl_Trfase/lysoPLipase"/>
</dbReference>
<dbReference type="Pfam" id="PF00698">
    <property type="entry name" value="Acyl_transf_1"/>
    <property type="match status" value="1"/>
</dbReference>
<dbReference type="GO" id="GO:0005737">
    <property type="term" value="C:cytoplasm"/>
    <property type="evidence" value="ECO:0007669"/>
    <property type="project" value="TreeGrafter"/>
</dbReference>
<dbReference type="GO" id="GO:0071770">
    <property type="term" value="P:DIM/DIP cell wall layer assembly"/>
    <property type="evidence" value="ECO:0007669"/>
    <property type="project" value="TreeGrafter"/>
</dbReference>
<keyword evidence="1" id="KW-0596">Phosphopantetheine</keyword>
<proteinExistence type="predicted"/>
<dbReference type="EMBL" id="CP054929">
    <property type="protein sequence ID" value="QKW48755.1"/>
    <property type="molecule type" value="Genomic_DNA"/>
</dbReference>
<dbReference type="InterPro" id="IPR016036">
    <property type="entry name" value="Malonyl_transacylase_ACP-bd"/>
</dbReference>
<dbReference type="SUPFAM" id="SSF52151">
    <property type="entry name" value="FabD/lysophospholipase-like"/>
    <property type="match status" value="1"/>
</dbReference>
<evidence type="ECO:0000259" key="3">
    <source>
        <dbReference type="SMART" id="SM00827"/>
    </source>
</evidence>
<organism evidence="4 5">
    <name type="scientific">Streptomyces buecherae</name>
    <dbReference type="NCBI Taxonomy" id="2763006"/>
    <lineage>
        <taxon>Bacteria</taxon>
        <taxon>Bacillati</taxon>
        <taxon>Actinomycetota</taxon>
        <taxon>Actinomycetes</taxon>
        <taxon>Kitasatosporales</taxon>
        <taxon>Streptomycetaceae</taxon>
        <taxon>Streptomyces</taxon>
    </lineage>
</organism>
<evidence type="ECO:0000313" key="4">
    <source>
        <dbReference type="EMBL" id="QKW48755.1"/>
    </source>
</evidence>
<dbReference type="InterPro" id="IPR014043">
    <property type="entry name" value="Acyl_transferase_dom"/>
</dbReference>
<dbReference type="SUPFAM" id="SSF55048">
    <property type="entry name" value="Probable ACP-binding domain of malonyl-CoA ACP transacylase"/>
    <property type="match status" value="1"/>
</dbReference>
<keyword evidence="2" id="KW-0597">Phosphoprotein</keyword>
<dbReference type="GO" id="GO:0005886">
    <property type="term" value="C:plasma membrane"/>
    <property type="evidence" value="ECO:0007669"/>
    <property type="project" value="TreeGrafter"/>
</dbReference>
<feature type="domain" description="Malonyl-CoA:ACP transacylase (MAT)" evidence="3">
    <location>
        <begin position="7"/>
        <end position="318"/>
    </location>
</feature>
<dbReference type="Proteomes" id="UP000509303">
    <property type="component" value="Chromosome"/>
</dbReference>
<evidence type="ECO:0000256" key="1">
    <source>
        <dbReference type="ARBA" id="ARBA00022450"/>
    </source>
</evidence>
<dbReference type="GO" id="GO:0004312">
    <property type="term" value="F:fatty acid synthase activity"/>
    <property type="evidence" value="ECO:0007669"/>
    <property type="project" value="TreeGrafter"/>
</dbReference>
<dbReference type="GO" id="GO:0006633">
    <property type="term" value="P:fatty acid biosynthetic process"/>
    <property type="evidence" value="ECO:0007669"/>
    <property type="project" value="TreeGrafter"/>
</dbReference>
<protein>
    <submittedName>
        <fullName evidence="4">Acyltransferase domain-containing protein</fullName>
    </submittedName>
</protein>
<evidence type="ECO:0000313" key="5">
    <source>
        <dbReference type="Proteomes" id="UP000509303"/>
    </source>
</evidence>
<dbReference type="Gene3D" id="3.40.366.10">
    <property type="entry name" value="Malonyl-Coenzyme A Acyl Carrier Protein, domain 2"/>
    <property type="match status" value="1"/>
</dbReference>
<dbReference type="PANTHER" id="PTHR43775">
    <property type="entry name" value="FATTY ACID SYNTHASE"/>
    <property type="match status" value="1"/>
</dbReference>
<name>A0A7H8N2T4_9ACTN</name>
<sequence length="319" mass="34360">MRNMVYLLGGQGSQYFGMASSLYQDNAEFRRSMDRLDAVCTGRGERSVVDYLYGSGRGLSDPCDDLALSNAAILMVEYSLSEVLRAEGLRPDVLVGSSLGEFSAMAIAGYVPVEAALGFVIEMAHLLEGRLRPGGMVAVLGDPRLYEELPVLHQHTEVASVNHDGHFVLSGETAGLRIATEALKERGLITVSLPVHFAFHSSALDGLRDPITELAASLTFDATSDPASARPLLISSTSTDVVKGWHAEDCWTTLRRPIAFTRALSAVPGAAEAHYVDLTPSSTLAAIMKTSHPDLRTYPVITPFGTEPARLRTLRAETL</sequence>
<keyword evidence="5" id="KW-1185">Reference proteome</keyword>
<accession>A0A7H8N2T4</accession>
<dbReference type="PANTHER" id="PTHR43775:SF37">
    <property type="entry name" value="SI:DKEY-61P9.11"/>
    <property type="match status" value="1"/>
</dbReference>
<dbReference type="InterPro" id="IPR001227">
    <property type="entry name" value="Ac_transferase_dom_sf"/>
</dbReference>
<dbReference type="InterPro" id="IPR050091">
    <property type="entry name" value="PKS_NRPS_Biosynth_Enz"/>
</dbReference>
<gene>
    <name evidence="4" type="ORF">HUT08_03425</name>
</gene>
<dbReference type="AlphaFoldDB" id="A0A7H8N2T4"/>
<keyword evidence="4" id="KW-0808">Transferase</keyword>
<evidence type="ECO:0000256" key="2">
    <source>
        <dbReference type="ARBA" id="ARBA00022553"/>
    </source>
</evidence>
<reference evidence="4 5" key="1">
    <citation type="submission" date="2020-06" db="EMBL/GenBank/DDBJ databases">
        <title>Genome mining for natural products.</title>
        <authorList>
            <person name="Zhang B."/>
            <person name="Shi J."/>
            <person name="Ge H."/>
        </authorList>
    </citation>
    <scope>NUCLEOTIDE SEQUENCE [LARGE SCALE GENOMIC DNA]</scope>
    <source>
        <strain evidence="4 5">NA00687</strain>
    </source>
</reference>